<comment type="subcellular location">
    <subcellularLocation>
        <location evidence="1">Membrane</location>
        <topology evidence="1">Multi-pass membrane protein</topology>
    </subcellularLocation>
</comment>
<evidence type="ECO:0000256" key="4">
    <source>
        <dbReference type="ARBA" id="ARBA00022737"/>
    </source>
</evidence>
<dbReference type="InterPro" id="IPR000644">
    <property type="entry name" value="CBS_dom"/>
</dbReference>
<keyword evidence="14" id="KW-1185">Reference proteome</keyword>
<evidence type="ECO:0000259" key="11">
    <source>
        <dbReference type="PROSITE" id="PS51371"/>
    </source>
</evidence>
<feature type="domain" description="CBS" evidence="11">
    <location>
        <begin position="269"/>
        <end position="326"/>
    </location>
</feature>
<keyword evidence="7 9" id="KW-0472">Membrane</keyword>
<dbReference type="SUPFAM" id="SSF56176">
    <property type="entry name" value="FAD-binding/transporter-associated domain-like"/>
    <property type="match status" value="1"/>
</dbReference>
<dbReference type="PANTHER" id="PTHR22777">
    <property type="entry name" value="HEMOLYSIN-RELATED"/>
    <property type="match status" value="1"/>
</dbReference>
<dbReference type="CDD" id="cd04590">
    <property type="entry name" value="CBS_pair_CorC_HlyC_assoc"/>
    <property type="match status" value="1"/>
</dbReference>
<dbReference type="InterPro" id="IPR002550">
    <property type="entry name" value="CNNM"/>
</dbReference>
<dbReference type="Gene3D" id="3.30.465.10">
    <property type="match status" value="1"/>
</dbReference>
<keyword evidence="6 8" id="KW-0129">CBS domain</keyword>
<sequence>MNSNVILGIVIGLLILCSSFFSCIETAFSCVSTARLKNEESKGNKKAKNALFITENFDKALTTILIGNNVVNLGCSSLATVLCMNIFQNFAAAISTGLTTILVLTFGEIIPKCIGKEKSEAVALNTAIILKGLMIVLTPLSFLFIAIKTGALKLLNIRNDSPTVTEDELKYIIEHSENEGVLEEEESEMVQSALEFDEKSAFEVLTPRVDMLALDIDDDFETNKNKILTERYSRVPVYKENLDNILGILYTRDYLEELIDGKTPDIKLLINDAFFTYKSRKLSALMNDLRKNQVNMAIVTDEYGGTLGIVTMEDLIEEIVGEIYDEDEDIEKEYTKLRENCYFVSGDLEFDQLLELTDREDFDNDTESHTVGGFIFEHMGRIPKEGDKFEIDGLSFEVYKVEERRIISAIVKVDPSKVKKEE</sequence>
<dbReference type="PANTHER" id="PTHR22777:SF17">
    <property type="entry name" value="UPF0053 PROTEIN SLL0260"/>
    <property type="match status" value="1"/>
</dbReference>
<feature type="domain" description="CNNM transmembrane" evidence="12">
    <location>
        <begin position="1"/>
        <end position="186"/>
    </location>
</feature>
<dbReference type="Pfam" id="PF03471">
    <property type="entry name" value="CorC_HlyC"/>
    <property type="match status" value="1"/>
</dbReference>
<dbReference type="Proteomes" id="UP001478133">
    <property type="component" value="Unassembled WGS sequence"/>
</dbReference>
<evidence type="ECO:0000256" key="8">
    <source>
        <dbReference type="PROSITE-ProRule" id="PRU00703"/>
    </source>
</evidence>
<feature type="transmembrane region" description="Helical" evidence="10">
    <location>
        <begin position="122"/>
        <end position="147"/>
    </location>
</feature>
<evidence type="ECO:0000256" key="10">
    <source>
        <dbReference type="SAM" id="Phobius"/>
    </source>
</evidence>
<dbReference type="PROSITE" id="PS51846">
    <property type="entry name" value="CNNM"/>
    <property type="match status" value="1"/>
</dbReference>
<evidence type="ECO:0000313" key="14">
    <source>
        <dbReference type="Proteomes" id="UP001478133"/>
    </source>
</evidence>
<keyword evidence="5 9" id="KW-1133">Transmembrane helix</keyword>
<dbReference type="PROSITE" id="PS51371">
    <property type="entry name" value="CBS"/>
    <property type="match status" value="2"/>
</dbReference>
<dbReference type="InterPro" id="IPR044751">
    <property type="entry name" value="Ion_transp-like_CBS"/>
</dbReference>
<dbReference type="Pfam" id="PF00571">
    <property type="entry name" value="CBS"/>
    <property type="match status" value="1"/>
</dbReference>
<evidence type="ECO:0000259" key="12">
    <source>
        <dbReference type="PROSITE" id="PS51846"/>
    </source>
</evidence>
<evidence type="ECO:0000256" key="9">
    <source>
        <dbReference type="PROSITE-ProRule" id="PRU01193"/>
    </source>
</evidence>
<organism evidence="13 14">
    <name type="scientific">Ruminococcoides intestinihominis</name>
    <dbReference type="NCBI Taxonomy" id="3133161"/>
    <lineage>
        <taxon>Bacteria</taxon>
        <taxon>Bacillati</taxon>
        <taxon>Bacillota</taxon>
        <taxon>Clostridia</taxon>
        <taxon>Eubacteriales</taxon>
        <taxon>Oscillospiraceae</taxon>
        <taxon>Ruminococcoides</taxon>
    </lineage>
</organism>
<comment type="similarity">
    <text evidence="2">Belongs to the UPF0053 family.</text>
</comment>
<evidence type="ECO:0000256" key="1">
    <source>
        <dbReference type="ARBA" id="ARBA00004141"/>
    </source>
</evidence>
<protein>
    <submittedName>
        <fullName evidence="13">Hemolysin family protein</fullName>
    </submittedName>
</protein>
<proteinExistence type="inferred from homology"/>
<accession>A0ABV1HWR9</accession>
<gene>
    <name evidence="13" type="ORF">ABFO16_08470</name>
</gene>
<dbReference type="Pfam" id="PF01595">
    <property type="entry name" value="CNNM"/>
    <property type="match status" value="1"/>
</dbReference>
<reference evidence="13 14" key="1">
    <citation type="submission" date="2024-03" db="EMBL/GenBank/DDBJ databases">
        <title>Human intestinal bacterial collection.</title>
        <authorList>
            <person name="Pauvert C."/>
            <person name="Hitch T.C.A."/>
            <person name="Clavel T."/>
        </authorList>
    </citation>
    <scope>NUCLEOTIDE SEQUENCE [LARGE SCALE GENOMIC DNA]</scope>
    <source>
        <strain evidence="13 14">CLA-AP-H18</strain>
    </source>
</reference>
<dbReference type="Gene3D" id="3.10.580.10">
    <property type="entry name" value="CBS-domain"/>
    <property type="match status" value="1"/>
</dbReference>
<dbReference type="EMBL" id="JBBMFI010000040">
    <property type="protein sequence ID" value="MEQ2566267.1"/>
    <property type="molecule type" value="Genomic_DNA"/>
</dbReference>
<feature type="transmembrane region" description="Helical" evidence="10">
    <location>
        <begin position="86"/>
        <end position="110"/>
    </location>
</feature>
<evidence type="ECO:0000256" key="6">
    <source>
        <dbReference type="ARBA" id="ARBA00023122"/>
    </source>
</evidence>
<feature type="domain" description="CBS" evidence="11">
    <location>
        <begin position="205"/>
        <end position="266"/>
    </location>
</feature>
<dbReference type="InterPro" id="IPR036318">
    <property type="entry name" value="FAD-bd_PCMH-like_sf"/>
</dbReference>
<evidence type="ECO:0000256" key="2">
    <source>
        <dbReference type="ARBA" id="ARBA00006337"/>
    </source>
</evidence>
<evidence type="ECO:0000256" key="3">
    <source>
        <dbReference type="ARBA" id="ARBA00022692"/>
    </source>
</evidence>
<evidence type="ECO:0000313" key="13">
    <source>
        <dbReference type="EMBL" id="MEQ2566267.1"/>
    </source>
</evidence>
<dbReference type="InterPro" id="IPR005170">
    <property type="entry name" value="Transptr-assoc_dom"/>
</dbReference>
<dbReference type="SMART" id="SM01091">
    <property type="entry name" value="CorC_HlyC"/>
    <property type="match status" value="1"/>
</dbReference>
<comment type="caution">
    <text evidence="13">The sequence shown here is derived from an EMBL/GenBank/DDBJ whole genome shotgun (WGS) entry which is preliminary data.</text>
</comment>
<name>A0ABV1HWR9_9FIRM</name>
<keyword evidence="4" id="KW-0677">Repeat</keyword>
<dbReference type="InterPro" id="IPR016169">
    <property type="entry name" value="FAD-bd_PCMH_sub2"/>
</dbReference>
<evidence type="ECO:0000256" key="7">
    <source>
        <dbReference type="ARBA" id="ARBA00023136"/>
    </source>
</evidence>
<dbReference type="InterPro" id="IPR046342">
    <property type="entry name" value="CBS_dom_sf"/>
</dbReference>
<evidence type="ECO:0000256" key="5">
    <source>
        <dbReference type="ARBA" id="ARBA00022989"/>
    </source>
</evidence>
<keyword evidence="3 9" id="KW-0812">Transmembrane</keyword>
<dbReference type="RefSeq" id="WP_211148059.1">
    <property type="nucleotide sequence ID" value="NZ_JBBMEY010000046.1"/>
</dbReference>
<dbReference type="SUPFAM" id="SSF54631">
    <property type="entry name" value="CBS-domain pair"/>
    <property type="match status" value="1"/>
</dbReference>